<dbReference type="EMBL" id="KN833045">
    <property type="protein sequence ID" value="KIM75593.1"/>
    <property type="molecule type" value="Genomic_DNA"/>
</dbReference>
<accession>A0A0C3AP01</accession>
<name>A0A0C3AP01_PILCF</name>
<sequence length="109" mass="12140">MDLDSISTDTFQTVMGHGQHSKDPEHILDDDECPRPKRKSSRKCKPTIIDSGNPFDPLEVEISSDADDDDFVVEESGTESSEAETDGSDIQELTNTEVYLDSIVQEVDY</sequence>
<dbReference type="Proteomes" id="UP000054166">
    <property type="component" value="Unassembled WGS sequence"/>
</dbReference>
<feature type="compositionally biased region" description="Basic residues" evidence="1">
    <location>
        <begin position="36"/>
        <end position="45"/>
    </location>
</feature>
<evidence type="ECO:0000313" key="3">
    <source>
        <dbReference type="Proteomes" id="UP000054166"/>
    </source>
</evidence>
<keyword evidence="3" id="KW-1185">Reference proteome</keyword>
<feature type="compositionally biased region" description="Polar residues" evidence="1">
    <location>
        <begin position="1"/>
        <end position="13"/>
    </location>
</feature>
<evidence type="ECO:0000256" key="1">
    <source>
        <dbReference type="SAM" id="MobiDB-lite"/>
    </source>
</evidence>
<feature type="compositionally biased region" description="Acidic residues" evidence="1">
    <location>
        <begin position="58"/>
        <end position="89"/>
    </location>
</feature>
<proteinExistence type="predicted"/>
<reference evidence="3" key="2">
    <citation type="submission" date="2015-01" db="EMBL/GenBank/DDBJ databases">
        <title>Evolutionary Origins and Diversification of the Mycorrhizal Mutualists.</title>
        <authorList>
            <consortium name="DOE Joint Genome Institute"/>
            <consortium name="Mycorrhizal Genomics Consortium"/>
            <person name="Kohler A."/>
            <person name="Kuo A."/>
            <person name="Nagy L.G."/>
            <person name="Floudas D."/>
            <person name="Copeland A."/>
            <person name="Barry K.W."/>
            <person name="Cichocki N."/>
            <person name="Veneault-Fourrey C."/>
            <person name="LaButti K."/>
            <person name="Lindquist E.A."/>
            <person name="Lipzen A."/>
            <person name="Lundell T."/>
            <person name="Morin E."/>
            <person name="Murat C."/>
            <person name="Riley R."/>
            <person name="Ohm R."/>
            <person name="Sun H."/>
            <person name="Tunlid A."/>
            <person name="Henrissat B."/>
            <person name="Grigoriev I.V."/>
            <person name="Hibbett D.S."/>
            <person name="Martin F."/>
        </authorList>
    </citation>
    <scope>NUCLEOTIDE SEQUENCE [LARGE SCALE GENOMIC DNA]</scope>
    <source>
        <strain evidence="3">F 1598</strain>
    </source>
</reference>
<protein>
    <submittedName>
        <fullName evidence="2">Uncharacterized protein</fullName>
    </submittedName>
</protein>
<dbReference type="InParanoid" id="A0A0C3AP01"/>
<dbReference type="HOGENOM" id="CLU_2224212_0_0_1"/>
<feature type="region of interest" description="Disordered" evidence="1">
    <location>
        <begin position="1"/>
        <end position="89"/>
    </location>
</feature>
<evidence type="ECO:0000313" key="2">
    <source>
        <dbReference type="EMBL" id="KIM75593.1"/>
    </source>
</evidence>
<dbReference type="AlphaFoldDB" id="A0A0C3AP01"/>
<gene>
    <name evidence="2" type="ORF">PILCRDRAFT_13509</name>
</gene>
<reference evidence="2 3" key="1">
    <citation type="submission" date="2014-04" db="EMBL/GenBank/DDBJ databases">
        <authorList>
            <consortium name="DOE Joint Genome Institute"/>
            <person name="Kuo A."/>
            <person name="Tarkka M."/>
            <person name="Buscot F."/>
            <person name="Kohler A."/>
            <person name="Nagy L.G."/>
            <person name="Floudas D."/>
            <person name="Copeland A."/>
            <person name="Barry K.W."/>
            <person name="Cichocki N."/>
            <person name="Veneault-Fourrey C."/>
            <person name="LaButti K."/>
            <person name="Lindquist E.A."/>
            <person name="Lipzen A."/>
            <person name="Lundell T."/>
            <person name="Morin E."/>
            <person name="Murat C."/>
            <person name="Sun H."/>
            <person name="Tunlid A."/>
            <person name="Henrissat B."/>
            <person name="Grigoriev I.V."/>
            <person name="Hibbett D.S."/>
            <person name="Martin F."/>
            <person name="Nordberg H.P."/>
            <person name="Cantor M.N."/>
            <person name="Hua S.X."/>
        </authorList>
    </citation>
    <scope>NUCLEOTIDE SEQUENCE [LARGE SCALE GENOMIC DNA]</scope>
    <source>
        <strain evidence="2 3">F 1598</strain>
    </source>
</reference>
<organism evidence="2 3">
    <name type="scientific">Piloderma croceum (strain F 1598)</name>
    <dbReference type="NCBI Taxonomy" id="765440"/>
    <lineage>
        <taxon>Eukaryota</taxon>
        <taxon>Fungi</taxon>
        <taxon>Dikarya</taxon>
        <taxon>Basidiomycota</taxon>
        <taxon>Agaricomycotina</taxon>
        <taxon>Agaricomycetes</taxon>
        <taxon>Agaricomycetidae</taxon>
        <taxon>Atheliales</taxon>
        <taxon>Atheliaceae</taxon>
        <taxon>Piloderma</taxon>
    </lineage>
</organism>